<proteinExistence type="inferred from homology"/>
<dbReference type="InterPro" id="IPR016036">
    <property type="entry name" value="Malonyl_transacylase_ACP-bd"/>
</dbReference>
<evidence type="ECO:0000256" key="8">
    <source>
        <dbReference type="ARBA" id="ARBA00023098"/>
    </source>
</evidence>
<dbReference type="AlphaFoldDB" id="A0A401T0Q6"/>
<dbReference type="STRING" id="137246.A0A401T0Q6"/>
<keyword evidence="5" id="KW-0808">Transferase</keyword>
<dbReference type="UniPathway" id="UPA00094"/>
<evidence type="ECO:0000256" key="2">
    <source>
        <dbReference type="ARBA" id="ARBA00005194"/>
    </source>
</evidence>
<keyword evidence="8" id="KW-0443">Lipid metabolism</keyword>
<comment type="catalytic activity">
    <reaction evidence="11">
        <text>holo-[ACP] + malonyl-CoA = malonyl-[ACP] + CoA</text>
        <dbReference type="Rhea" id="RHEA:41792"/>
        <dbReference type="Rhea" id="RHEA-COMP:9623"/>
        <dbReference type="Rhea" id="RHEA-COMP:9685"/>
        <dbReference type="ChEBI" id="CHEBI:57287"/>
        <dbReference type="ChEBI" id="CHEBI:57384"/>
        <dbReference type="ChEBI" id="CHEBI:64479"/>
        <dbReference type="ChEBI" id="CHEBI:78449"/>
        <dbReference type="EC" id="2.3.1.39"/>
    </reaction>
    <physiologicalReaction direction="left-to-right" evidence="11">
        <dbReference type="Rhea" id="RHEA:41793"/>
    </physiologicalReaction>
</comment>
<evidence type="ECO:0000256" key="10">
    <source>
        <dbReference type="ARBA" id="ARBA00023160"/>
    </source>
</evidence>
<evidence type="ECO:0000256" key="15">
    <source>
        <dbReference type="ARBA" id="ARBA00083656"/>
    </source>
</evidence>
<evidence type="ECO:0000256" key="13">
    <source>
        <dbReference type="ARBA" id="ARBA00069490"/>
    </source>
</evidence>
<comment type="subcellular location">
    <subcellularLocation>
        <location evidence="1">Mitochondrion</location>
    </subcellularLocation>
</comment>
<keyword evidence="18" id="KW-1185">Reference proteome</keyword>
<reference evidence="17 18" key="1">
    <citation type="journal article" date="2018" name="Nat. Ecol. Evol.">
        <title>Shark genomes provide insights into elasmobranch evolution and the origin of vertebrates.</title>
        <authorList>
            <person name="Hara Y"/>
            <person name="Yamaguchi K"/>
            <person name="Onimaru K"/>
            <person name="Kadota M"/>
            <person name="Koyanagi M"/>
            <person name="Keeley SD"/>
            <person name="Tatsumi K"/>
            <person name="Tanaka K"/>
            <person name="Motone F"/>
            <person name="Kageyama Y"/>
            <person name="Nozu R"/>
            <person name="Adachi N"/>
            <person name="Nishimura O"/>
            <person name="Nakagawa R"/>
            <person name="Tanegashima C"/>
            <person name="Kiyatake I"/>
            <person name="Matsumoto R"/>
            <person name="Murakumo K"/>
            <person name="Nishida K"/>
            <person name="Terakita A"/>
            <person name="Kuratani S"/>
            <person name="Sato K"/>
            <person name="Hyodo S Kuraku.S."/>
        </authorList>
    </citation>
    <scope>NUCLEOTIDE SEQUENCE [LARGE SCALE GENOMIC DNA]</scope>
</reference>
<comment type="similarity">
    <text evidence="12">Belongs to the type II malonyltransferase family.</text>
</comment>
<keyword evidence="6" id="KW-0276">Fatty acid metabolism</keyword>
<dbReference type="SUPFAM" id="SSF55048">
    <property type="entry name" value="Probable ACP-binding domain of malonyl-CoA ACP transacylase"/>
    <property type="match status" value="1"/>
</dbReference>
<dbReference type="GO" id="GO:0005739">
    <property type="term" value="C:mitochondrion"/>
    <property type="evidence" value="ECO:0007669"/>
    <property type="project" value="UniProtKB-SubCell"/>
</dbReference>
<dbReference type="SUPFAM" id="SSF52151">
    <property type="entry name" value="FabD/lysophospholipase-like"/>
    <property type="match status" value="1"/>
</dbReference>
<keyword evidence="9" id="KW-0496">Mitochondrion</keyword>
<protein>
    <recommendedName>
        <fullName evidence="13">Malonyl-CoA-acyl carrier protein transacylase, mitochondrial</fullName>
        <ecNumber evidence="3">2.3.1.39</ecNumber>
    </recommendedName>
    <alternativeName>
        <fullName evidence="15">Mitochondrial malonyltransferase</fullName>
    </alternativeName>
    <alternativeName>
        <fullName evidence="14">[Acyl-carrier-protein] malonyltransferase</fullName>
    </alternativeName>
</protein>
<evidence type="ECO:0000256" key="5">
    <source>
        <dbReference type="ARBA" id="ARBA00022679"/>
    </source>
</evidence>
<keyword evidence="4" id="KW-0444">Lipid biosynthesis</keyword>
<feature type="domain" description="Malonyl-CoA:ACP transacylase (MAT)" evidence="16">
    <location>
        <begin position="77"/>
        <end position="383"/>
    </location>
</feature>
<dbReference type="PANTHER" id="PTHR47170:SF2">
    <property type="entry name" value="MALONYL-COA:ACP TRANSACYLASE (MAT) DOMAIN-CONTAINING PROTEIN"/>
    <property type="match status" value="1"/>
</dbReference>
<dbReference type="InterPro" id="IPR014043">
    <property type="entry name" value="Acyl_transferase_dom"/>
</dbReference>
<dbReference type="GO" id="GO:0004314">
    <property type="term" value="F:[acyl-carrier-protein] S-malonyltransferase activity"/>
    <property type="evidence" value="ECO:0007669"/>
    <property type="project" value="UniProtKB-EC"/>
</dbReference>
<dbReference type="OMA" id="AANYNCP"/>
<sequence length="394" mass="43697">MLPPSVAMRLAAFGCRSGHWLQTPLSNLTQCRQLAPSRPQSPPGPSVDISAMLGPEPSEARLKELSRRQPRQSSLLLFPGQGTQFVGMGEGLQKYHNARQMFAAAQKILGYDLLSLCMNGPEGELNKTVHCQPAVFVTSLAAVERLHLENPEAIEKCVGAAGFSVGEFAALVFAGAMDFAEALYAVKVRAEAMQEASESIPSGMLSVVGQAGSRFKYACLEAREHCKTLGIEDPVCEVANYLFPNGRVIAGNLQALKYLQQNCRKFHFLRTKLLPVSGAFHTRLMTSATQPLQDILKGINIEKPLISVYSNVDAKKYVNSKHIRQLLVKQLVMPVKWEQTMHAMYEREQGIDFPDTYEVGPGTQLGTMLKNCNLKAWRFYRHIDVKLKDETEEE</sequence>
<keyword evidence="10" id="KW-0275">Fatty acid biosynthesis</keyword>
<gene>
    <name evidence="17" type="ORF">chiPu_0014725</name>
</gene>
<evidence type="ECO:0000256" key="12">
    <source>
        <dbReference type="ARBA" id="ARBA00061523"/>
    </source>
</evidence>
<dbReference type="InterPro" id="IPR052760">
    <property type="entry name" value="Mitochondrial_malonyltrans"/>
</dbReference>
<evidence type="ECO:0000256" key="11">
    <source>
        <dbReference type="ARBA" id="ARBA00048404"/>
    </source>
</evidence>
<dbReference type="PANTHER" id="PTHR47170">
    <property type="entry name" value="MALONYL-COA ACP TRANSACYLASE, ACP-BINDING"/>
    <property type="match status" value="1"/>
</dbReference>
<evidence type="ECO:0000256" key="4">
    <source>
        <dbReference type="ARBA" id="ARBA00022516"/>
    </source>
</evidence>
<evidence type="ECO:0000256" key="14">
    <source>
        <dbReference type="ARBA" id="ARBA00077751"/>
    </source>
</evidence>
<dbReference type="OrthoDB" id="541883at2759"/>
<evidence type="ECO:0000256" key="9">
    <source>
        <dbReference type="ARBA" id="ARBA00023128"/>
    </source>
</evidence>
<dbReference type="EMBL" id="BEZZ01000800">
    <property type="protein sequence ID" value="GCC36233.1"/>
    <property type="molecule type" value="Genomic_DNA"/>
</dbReference>
<evidence type="ECO:0000256" key="3">
    <source>
        <dbReference type="ARBA" id="ARBA00013258"/>
    </source>
</evidence>
<evidence type="ECO:0000259" key="16">
    <source>
        <dbReference type="SMART" id="SM00827"/>
    </source>
</evidence>
<name>A0A401T0Q6_CHIPU</name>
<evidence type="ECO:0000256" key="6">
    <source>
        <dbReference type="ARBA" id="ARBA00022832"/>
    </source>
</evidence>
<dbReference type="FunFam" id="3.30.70.250:FF:000005">
    <property type="entry name" value="Malonyl-CoA-acyl carrier protein transacylase, mitochondrial"/>
    <property type="match status" value="1"/>
</dbReference>
<organism evidence="17 18">
    <name type="scientific">Chiloscyllium punctatum</name>
    <name type="common">Brownbanded bambooshark</name>
    <name type="synonym">Hemiscyllium punctatum</name>
    <dbReference type="NCBI Taxonomy" id="137246"/>
    <lineage>
        <taxon>Eukaryota</taxon>
        <taxon>Metazoa</taxon>
        <taxon>Chordata</taxon>
        <taxon>Craniata</taxon>
        <taxon>Vertebrata</taxon>
        <taxon>Chondrichthyes</taxon>
        <taxon>Elasmobranchii</taxon>
        <taxon>Galeomorphii</taxon>
        <taxon>Galeoidea</taxon>
        <taxon>Orectolobiformes</taxon>
        <taxon>Hemiscylliidae</taxon>
        <taxon>Chiloscyllium</taxon>
    </lineage>
</organism>
<dbReference type="EC" id="2.3.1.39" evidence="3"/>
<dbReference type="InterPro" id="IPR001227">
    <property type="entry name" value="Ac_transferase_dom_sf"/>
</dbReference>
<keyword evidence="7" id="KW-0809">Transit peptide</keyword>
<comment type="pathway">
    <text evidence="2">Lipid metabolism; fatty acid biosynthesis.</text>
</comment>
<dbReference type="SMART" id="SM00827">
    <property type="entry name" value="PKS_AT"/>
    <property type="match status" value="1"/>
</dbReference>
<evidence type="ECO:0000313" key="18">
    <source>
        <dbReference type="Proteomes" id="UP000287033"/>
    </source>
</evidence>
<comment type="caution">
    <text evidence="17">The sequence shown here is derived from an EMBL/GenBank/DDBJ whole genome shotgun (WGS) entry which is preliminary data.</text>
</comment>
<evidence type="ECO:0000313" key="17">
    <source>
        <dbReference type="EMBL" id="GCC36233.1"/>
    </source>
</evidence>
<accession>A0A401T0Q6</accession>
<evidence type="ECO:0000256" key="7">
    <source>
        <dbReference type="ARBA" id="ARBA00022946"/>
    </source>
</evidence>
<evidence type="ECO:0000256" key="1">
    <source>
        <dbReference type="ARBA" id="ARBA00004173"/>
    </source>
</evidence>
<dbReference type="Gene3D" id="3.30.70.250">
    <property type="entry name" value="Malonyl-CoA ACP transacylase, ACP-binding"/>
    <property type="match status" value="1"/>
</dbReference>
<dbReference type="GO" id="GO:0006633">
    <property type="term" value="P:fatty acid biosynthetic process"/>
    <property type="evidence" value="ECO:0007669"/>
    <property type="project" value="UniProtKB-UniPathway"/>
</dbReference>
<dbReference type="Pfam" id="PF00698">
    <property type="entry name" value="Acyl_transf_1"/>
    <property type="match status" value="1"/>
</dbReference>
<dbReference type="Proteomes" id="UP000287033">
    <property type="component" value="Unassembled WGS sequence"/>
</dbReference>
<dbReference type="InterPro" id="IPR016035">
    <property type="entry name" value="Acyl_Trfase/lysoPLipase"/>
</dbReference>
<dbReference type="Gene3D" id="3.40.366.10">
    <property type="entry name" value="Malonyl-Coenzyme A Acyl Carrier Protein, domain 2"/>
    <property type="match status" value="1"/>
</dbReference>